<organism evidence="1 2">
    <name type="scientific">Exidia glandulosa HHB12029</name>
    <dbReference type="NCBI Taxonomy" id="1314781"/>
    <lineage>
        <taxon>Eukaryota</taxon>
        <taxon>Fungi</taxon>
        <taxon>Dikarya</taxon>
        <taxon>Basidiomycota</taxon>
        <taxon>Agaricomycotina</taxon>
        <taxon>Agaricomycetes</taxon>
        <taxon>Auriculariales</taxon>
        <taxon>Exidiaceae</taxon>
        <taxon>Exidia</taxon>
    </lineage>
</organism>
<name>A0A165JSC9_EXIGL</name>
<gene>
    <name evidence="1" type="ORF">EXIGLDRAFT_735566</name>
</gene>
<dbReference type="AlphaFoldDB" id="A0A165JSC9"/>
<dbReference type="Proteomes" id="UP000077266">
    <property type="component" value="Unassembled WGS sequence"/>
</dbReference>
<sequence>LSMDSIAYTAAEDVPVVVDEEKNPGSTAYCVVCAKPVDVPVSEDHGGGSTAYCVVA</sequence>
<protein>
    <submittedName>
        <fullName evidence="1">Uncharacterized protein</fullName>
    </submittedName>
</protein>
<dbReference type="EMBL" id="KV425960">
    <property type="protein sequence ID" value="KZV95265.1"/>
    <property type="molecule type" value="Genomic_DNA"/>
</dbReference>
<reference evidence="1 2" key="1">
    <citation type="journal article" date="2016" name="Mol. Biol. Evol.">
        <title>Comparative Genomics of Early-Diverging Mushroom-Forming Fungi Provides Insights into the Origins of Lignocellulose Decay Capabilities.</title>
        <authorList>
            <person name="Nagy L.G."/>
            <person name="Riley R."/>
            <person name="Tritt A."/>
            <person name="Adam C."/>
            <person name="Daum C."/>
            <person name="Floudas D."/>
            <person name="Sun H."/>
            <person name="Yadav J.S."/>
            <person name="Pangilinan J."/>
            <person name="Larsson K.H."/>
            <person name="Matsuura K."/>
            <person name="Barry K."/>
            <person name="Labutti K."/>
            <person name="Kuo R."/>
            <person name="Ohm R.A."/>
            <person name="Bhattacharya S.S."/>
            <person name="Shirouzu T."/>
            <person name="Yoshinaga Y."/>
            <person name="Martin F.M."/>
            <person name="Grigoriev I.V."/>
            <person name="Hibbett D.S."/>
        </authorList>
    </citation>
    <scope>NUCLEOTIDE SEQUENCE [LARGE SCALE GENOMIC DNA]</scope>
    <source>
        <strain evidence="1 2">HHB12029</strain>
    </source>
</reference>
<evidence type="ECO:0000313" key="2">
    <source>
        <dbReference type="Proteomes" id="UP000077266"/>
    </source>
</evidence>
<feature type="non-terminal residue" evidence="1">
    <location>
        <position position="1"/>
    </location>
</feature>
<proteinExistence type="predicted"/>
<dbReference type="InParanoid" id="A0A165JSC9"/>
<keyword evidence="2" id="KW-1185">Reference proteome</keyword>
<evidence type="ECO:0000313" key="1">
    <source>
        <dbReference type="EMBL" id="KZV95265.1"/>
    </source>
</evidence>
<accession>A0A165JSC9</accession>